<keyword evidence="9" id="KW-1185">Reference proteome</keyword>
<feature type="domain" description="Outer membrane protein beta-barrel" evidence="7">
    <location>
        <begin position="45"/>
        <end position="198"/>
    </location>
</feature>
<evidence type="ECO:0000259" key="7">
    <source>
        <dbReference type="Pfam" id="PF13505"/>
    </source>
</evidence>
<comment type="similarity">
    <text evidence="5">Belongs to the Omp25/RopB family.</text>
</comment>
<sequence>MRKYILSLLAGTATTALAVSAASAADLPVRAAPPAPMIAPVPIFTWTGFYAGVNAGWGWREDDEESVVLTPGPATPGLAGTLLFQNNNEGGFTGGGQIGYNYQIGSFVVGVETDIQWADTDEGQNAVFLPAPGFAGTFTPGVFESNAPEWWGSVRARLGVAFGQVLVYGTGGLAYTEDNTGWTLGGGVEWALPVNWFGSSAVTFGLEGLWISFDDDDDDSNGLIGTFTPVGGGAPVDVFRPAIGNDESEFFVARAKLNFKFGTY</sequence>
<keyword evidence="4" id="KW-0998">Cell outer membrane</keyword>
<comment type="subcellular location">
    <subcellularLocation>
        <location evidence="1">Cell outer membrane</location>
    </subcellularLocation>
</comment>
<reference evidence="8 9" key="1">
    <citation type="submission" date="2019-07" db="EMBL/GenBank/DDBJ databases">
        <title>Whole genome shotgun sequence of Microvirga aerophila NBRC 106136.</title>
        <authorList>
            <person name="Hosoyama A."/>
            <person name="Uohara A."/>
            <person name="Ohji S."/>
            <person name="Ichikawa N."/>
        </authorList>
    </citation>
    <scope>NUCLEOTIDE SEQUENCE [LARGE SCALE GENOMIC DNA]</scope>
    <source>
        <strain evidence="8 9">NBRC 106136</strain>
    </source>
</reference>
<evidence type="ECO:0000256" key="1">
    <source>
        <dbReference type="ARBA" id="ARBA00004442"/>
    </source>
</evidence>
<evidence type="ECO:0000256" key="4">
    <source>
        <dbReference type="ARBA" id="ARBA00023237"/>
    </source>
</evidence>
<dbReference type="OrthoDB" id="8455142at2"/>
<name>A0A512BPQ7_9HYPH</name>
<evidence type="ECO:0000256" key="5">
    <source>
        <dbReference type="ARBA" id="ARBA00038306"/>
    </source>
</evidence>
<organism evidence="8 9">
    <name type="scientific">Microvirga aerophila</name>
    <dbReference type="NCBI Taxonomy" id="670291"/>
    <lineage>
        <taxon>Bacteria</taxon>
        <taxon>Pseudomonadati</taxon>
        <taxon>Pseudomonadota</taxon>
        <taxon>Alphaproteobacteria</taxon>
        <taxon>Hyphomicrobiales</taxon>
        <taxon>Methylobacteriaceae</taxon>
        <taxon>Microvirga</taxon>
    </lineage>
</organism>
<evidence type="ECO:0000256" key="2">
    <source>
        <dbReference type="ARBA" id="ARBA00022729"/>
    </source>
</evidence>
<feature type="signal peptide" evidence="6">
    <location>
        <begin position="1"/>
        <end position="24"/>
    </location>
</feature>
<protein>
    <recommendedName>
        <fullName evidence="7">Outer membrane protein beta-barrel domain-containing protein</fullName>
    </recommendedName>
</protein>
<gene>
    <name evidence="8" type="ORF">MAE02_16210</name>
</gene>
<dbReference type="EMBL" id="BJYU01000017">
    <property type="protein sequence ID" value="GEO13925.1"/>
    <property type="molecule type" value="Genomic_DNA"/>
</dbReference>
<dbReference type="AlphaFoldDB" id="A0A512BPQ7"/>
<dbReference type="PANTHER" id="PTHR34001:SF3">
    <property type="entry name" value="BLL7405 PROTEIN"/>
    <property type="match status" value="1"/>
</dbReference>
<dbReference type="InterPro" id="IPR011250">
    <property type="entry name" value="OMP/PagP_B-barrel"/>
</dbReference>
<evidence type="ECO:0000313" key="9">
    <source>
        <dbReference type="Proteomes" id="UP000321085"/>
    </source>
</evidence>
<dbReference type="Proteomes" id="UP000321085">
    <property type="component" value="Unassembled WGS sequence"/>
</dbReference>
<evidence type="ECO:0000256" key="6">
    <source>
        <dbReference type="SAM" id="SignalP"/>
    </source>
</evidence>
<dbReference type="InterPro" id="IPR027385">
    <property type="entry name" value="Beta-barrel_OMP"/>
</dbReference>
<comment type="caution">
    <text evidence="8">The sequence shown here is derived from an EMBL/GenBank/DDBJ whole genome shotgun (WGS) entry which is preliminary data.</text>
</comment>
<evidence type="ECO:0000313" key="8">
    <source>
        <dbReference type="EMBL" id="GEO13925.1"/>
    </source>
</evidence>
<proteinExistence type="inferred from homology"/>
<evidence type="ECO:0000256" key="3">
    <source>
        <dbReference type="ARBA" id="ARBA00023136"/>
    </source>
</evidence>
<dbReference type="PANTHER" id="PTHR34001">
    <property type="entry name" value="BLL7405 PROTEIN"/>
    <property type="match status" value="1"/>
</dbReference>
<keyword evidence="3" id="KW-0472">Membrane</keyword>
<dbReference type="Gene3D" id="2.40.160.20">
    <property type="match status" value="1"/>
</dbReference>
<dbReference type="Pfam" id="PF13505">
    <property type="entry name" value="OMP_b-brl"/>
    <property type="match status" value="1"/>
</dbReference>
<dbReference type="InterPro" id="IPR051692">
    <property type="entry name" value="OMP-like"/>
</dbReference>
<dbReference type="SUPFAM" id="SSF56925">
    <property type="entry name" value="OMPA-like"/>
    <property type="match status" value="1"/>
</dbReference>
<feature type="chain" id="PRO_5022153761" description="Outer membrane protein beta-barrel domain-containing protein" evidence="6">
    <location>
        <begin position="25"/>
        <end position="264"/>
    </location>
</feature>
<keyword evidence="2 6" id="KW-0732">Signal</keyword>
<accession>A0A512BPQ7</accession>